<evidence type="ECO:0000313" key="1">
    <source>
        <dbReference type="EMBL" id="GMS83723.1"/>
    </source>
</evidence>
<comment type="caution">
    <text evidence="2">The sequence shown here is derived from an EMBL/GenBank/DDBJ whole genome shotgun (WGS) entry which is preliminary data.</text>
</comment>
<dbReference type="EMBL" id="BTSX01000002">
    <property type="protein sequence ID" value="GMS83723.1"/>
    <property type="molecule type" value="Genomic_DNA"/>
</dbReference>
<sequence length="110" mass="12402">SVLIEFKEKRNPEDELFAKKTLTEYVNSEGSEKRSHPIVTTELIKKELFDGSSYFSANFLIPELGPNNDTIAYVADSSKPILVDNRIAFFWGIHHLPKDNGAECVELETG</sequence>
<name>A0AAV5SK66_9BILA</name>
<accession>A0AAV5SK66</accession>
<gene>
    <name evidence="1" type="ORF">PENTCL1PPCAC_5898</name>
    <name evidence="2" type="ORF">PENTCL1PPCAC_5901</name>
</gene>
<feature type="non-terminal residue" evidence="2">
    <location>
        <position position="1"/>
    </location>
</feature>
<evidence type="ECO:0000313" key="2">
    <source>
        <dbReference type="EMBL" id="GMS83726.1"/>
    </source>
</evidence>
<dbReference type="Proteomes" id="UP001432027">
    <property type="component" value="Unassembled WGS sequence"/>
</dbReference>
<organism evidence="2 3">
    <name type="scientific">Pristionchus entomophagus</name>
    <dbReference type="NCBI Taxonomy" id="358040"/>
    <lineage>
        <taxon>Eukaryota</taxon>
        <taxon>Metazoa</taxon>
        <taxon>Ecdysozoa</taxon>
        <taxon>Nematoda</taxon>
        <taxon>Chromadorea</taxon>
        <taxon>Rhabditida</taxon>
        <taxon>Rhabditina</taxon>
        <taxon>Diplogasteromorpha</taxon>
        <taxon>Diplogasteroidea</taxon>
        <taxon>Neodiplogasteridae</taxon>
        <taxon>Pristionchus</taxon>
    </lineage>
</organism>
<reference evidence="2" key="1">
    <citation type="submission" date="2023-10" db="EMBL/GenBank/DDBJ databases">
        <title>Genome assembly of Pristionchus species.</title>
        <authorList>
            <person name="Yoshida K."/>
            <person name="Sommer R.J."/>
        </authorList>
    </citation>
    <scope>NUCLEOTIDE SEQUENCE</scope>
    <source>
        <strain evidence="2">RS0144</strain>
    </source>
</reference>
<protein>
    <submittedName>
        <fullName evidence="2">Uncharacterized protein</fullName>
    </submittedName>
</protein>
<evidence type="ECO:0000313" key="3">
    <source>
        <dbReference type="Proteomes" id="UP001432027"/>
    </source>
</evidence>
<keyword evidence="3" id="KW-1185">Reference proteome</keyword>
<dbReference type="AlphaFoldDB" id="A0AAV5SK66"/>
<dbReference type="EMBL" id="BTSX01000002">
    <property type="protein sequence ID" value="GMS83726.1"/>
    <property type="molecule type" value="Genomic_DNA"/>
</dbReference>
<feature type="non-terminal residue" evidence="2">
    <location>
        <position position="110"/>
    </location>
</feature>
<proteinExistence type="predicted"/>